<comment type="caution">
    <text evidence="6">The sequence shown here is derived from an EMBL/GenBank/DDBJ whole genome shotgun (WGS) entry which is preliminary data.</text>
</comment>
<dbReference type="InterPro" id="IPR035979">
    <property type="entry name" value="RBD_domain_sf"/>
</dbReference>
<dbReference type="GO" id="GO:0003723">
    <property type="term" value="F:RNA binding"/>
    <property type="evidence" value="ECO:0007669"/>
    <property type="project" value="UniProtKB-UniRule"/>
</dbReference>
<gene>
    <name evidence="6" type="ORF">KC19_VG235700</name>
</gene>
<keyword evidence="3" id="KW-0694">RNA-binding</keyword>
<evidence type="ECO:0000259" key="5">
    <source>
        <dbReference type="PROSITE" id="PS50102"/>
    </source>
</evidence>
<evidence type="ECO:0000256" key="1">
    <source>
        <dbReference type="ARBA" id="ARBA00022664"/>
    </source>
</evidence>
<dbReference type="SMART" id="SM00360">
    <property type="entry name" value="RRM"/>
    <property type="match status" value="1"/>
</dbReference>
<dbReference type="InterPro" id="IPR012677">
    <property type="entry name" value="Nucleotide-bd_a/b_plait_sf"/>
</dbReference>
<feature type="region of interest" description="Disordered" evidence="4">
    <location>
        <begin position="161"/>
        <end position="279"/>
    </location>
</feature>
<feature type="compositionally biased region" description="Low complexity" evidence="4">
    <location>
        <begin position="237"/>
        <end position="250"/>
    </location>
</feature>
<evidence type="ECO:0000313" key="6">
    <source>
        <dbReference type="EMBL" id="KAG0574122.1"/>
    </source>
</evidence>
<dbReference type="InterPro" id="IPR050907">
    <property type="entry name" value="SRSF"/>
</dbReference>
<feature type="compositionally biased region" description="Basic residues" evidence="4">
    <location>
        <begin position="196"/>
        <end position="219"/>
    </location>
</feature>
<dbReference type="Proteomes" id="UP000822688">
    <property type="component" value="Chromosome V"/>
</dbReference>
<dbReference type="InterPro" id="IPR000504">
    <property type="entry name" value="RRM_dom"/>
</dbReference>
<dbReference type="EMBL" id="CM026426">
    <property type="protein sequence ID" value="KAG0574122.1"/>
    <property type="molecule type" value="Genomic_DNA"/>
</dbReference>
<dbReference type="PANTHER" id="PTHR23147">
    <property type="entry name" value="SERINE/ARGININE RICH SPLICING FACTOR"/>
    <property type="match status" value="1"/>
</dbReference>
<feature type="compositionally biased region" description="Basic and acidic residues" evidence="4">
    <location>
        <begin position="220"/>
        <end position="230"/>
    </location>
</feature>
<dbReference type="PROSITE" id="PS50102">
    <property type="entry name" value="RRM"/>
    <property type="match status" value="1"/>
</dbReference>
<evidence type="ECO:0000256" key="4">
    <source>
        <dbReference type="SAM" id="MobiDB-lite"/>
    </source>
</evidence>
<evidence type="ECO:0000256" key="2">
    <source>
        <dbReference type="ARBA" id="ARBA00023187"/>
    </source>
</evidence>
<feature type="compositionally biased region" description="Low complexity" evidence="4">
    <location>
        <begin position="20"/>
        <end position="35"/>
    </location>
</feature>
<name>A0A8T0HSZ9_CERPU</name>
<sequence>MLHADLLHCGWSVTVHHPGNRSGESMGRSRSRSYSPTALRRDRSRSPFRKSRRREDDGGAARRKSWRGRDLGGRYSSAPTSLLVRNIARDSRPEDVRASFERFGPIKDVYLPKDYYSGEPRGFGFVQYRDPADAADAQFRMDRQIIAGREITVVFAEDNRKKPSEMRVQELSSTPTRGLGHQHGGGRGGGFNGDKYRRRSPGRRVRSLSRSRSPPSRRHTSGDRLMGSRDKRSKHGAASPAAKRSSSPDANGQGADKSRSRSLSQRHGRSSPSKSDSLE</sequence>
<protein>
    <recommendedName>
        <fullName evidence="5">RRM domain-containing protein</fullName>
    </recommendedName>
</protein>
<evidence type="ECO:0000313" key="7">
    <source>
        <dbReference type="Proteomes" id="UP000822688"/>
    </source>
</evidence>
<proteinExistence type="predicted"/>
<organism evidence="6 7">
    <name type="scientific">Ceratodon purpureus</name>
    <name type="common">Fire moss</name>
    <name type="synonym">Dicranum purpureum</name>
    <dbReference type="NCBI Taxonomy" id="3225"/>
    <lineage>
        <taxon>Eukaryota</taxon>
        <taxon>Viridiplantae</taxon>
        <taxon>Streptophyta</taxon>
        <taxon>Embryophyta</taxon>
        <taxon>Bryophyta</taxon>
        <taxon>Bryophytina</taxon>
        <taxon>Bryopsida</taxon>
        <taxon>Dicranidae</taxon>
        <taxon>Pseudoditrichales</taxon>
        <taxon>Ditrichaceae</taxon>
        <taxon>Ceratodon</taxon>
    </lineage>
</organism>
<keyword evidence="2" id="KW-0508">mRNA splicing</keyword>
<dbReference type="Gene3D" id="3.30.70.330">
    <property type="match status" value="1"/>
</dbReference>
<evidence type="ECO:0000256" key="3">
    <source>
        <dbReference type="PROSITE-ProRule" id="PRU00176"/>
    </source>
</evidence>
<feature type="region of interest" description="Disordered" evidence="4">
    <location>
        <begin position="17"/>
        <end position="73"/>
    </location>
</feature>
<feature type="compositionally biased region" description="Gly residues" evidence="4">
    <location>
        <begin position="181"/>
        <end position="192"/>
    </location>
</feature>
<dbReference type="GO" id="GO:0006397">
    <property type="term" value="P:mRNA processing"/>
    <property type="evidence" value="ECO:0007669"/>
    <property type="project" value="UniProtKB-KW"/>
</dbReference>
<keyword evidence="7" id="KW-1185">Reference proteome</keyword>
<keyword evidence="1" id="KW-0507">mRNA processing</keyword>
<feature type="domain" description="RRM" evidence="5">
    <location>
        <begin position="80"/>
        <end position="158"/>
    </location>
</feature>
<reference evidence="6" key="1">
    <citation type="submission" date="2020-06" db="EMBL/GenBank/DDBJ databases">
        <title>WGS assembly of Ceratodon purpureus strain R40.</title>
        <authorList>
            <person name="Carey S.B."/>
            <person name="Jenkins J."/>
            <person name="Shu S."/>
            <person name="Lovell J.T."/>
            <person name="Sreedasyam A."/>
            <person name="Maumus F."/>
            <person name="Tiley G.P."/>
            <person name="Fernandez-Pozo N."/>
            <person name="Barry K."/>
            <person name="Chen C."/>
            <person name="Wang M."/>
            <person name="Lipzen A."/>
            <person name="Daum C."/>
            <person name="Saski C.A."/>
            <person name="Payton A.C."/>
            <person name="Mcbreen J.C."/>
            <person name="Conrad R.E."/>
            <person name="Kollar L.M."/>
            <person name="Olsson S."/>
            <person name="Huttunen S."/>
            <person name="Landis J.B."/>
            <person name="Wickett N.J."/>
            <person name="Johnson M.G."/>
            <person name="Rensing S.A."/>
            <person name="Grimwood J."/>
            <person name="Schmutz J."/>
            <person name="Mcdaniel S.F."/>
        </authorList>
    </citation>
    <scope>NUCLEOTIDE SEQUENCE</scope>
    <source>
        <strain evidence="6">R40</strain>
    </source>
</reference>
<dbReference type="Pfam" id="PF00076">
    <property type="entry name" value="RRM_1"/>
    <property type="match status" value="1"/>
</dbReference>
<dbReference type="AlphaFoldDB" id="A0A8T0HSZ9"/>
<accession>A0A8T0HSZ9</accession>
<feature type="compositionally biased region" description="Polar residues" evidence="4">
    <location>
        <begin position="270"/>
        <end position="279"/>
    </location>
</feature>
<dbReference type="GO" id="GO:0008380">
    <property type="term" value="P:RNA splicing"/>
    <property type="evidence" value="ECO:0007669"/>
    <property type="project" value="UniProtKB-KW"/>
</dbReference>
<dbReference type="SUPFAM" id="SSF54928">
    <property type="entry name" value="RNA-binding domain, RBD"/>
    <property type="match status" value="1"/>
</dbReference>